<feature type="transmembrane region" description="Helical" evidence="11">
    <location>
        <begin position="285"/>
        <end position="305"/>
    </location>
</feature>
<dbReference type="InterPro" id="IPR025754">
    <property type="entry name" value="TRC8_N_dom"/>
</dbReference>
<dbReference type="InterPro" id="IPR050731">
    <property type="entry name" value="HRD1_E3_ubiq-ligases"/>
</dbReference>
<keyword evidence="14" id="KW-1185">Reference proteome</keyword>
<feature type="region of interest" description="Disordered" evidence="10">
    <location>
        <begin position="668"/>
        <end position="701"/>
    </location>
</feature>
<dbReference type="Pfam" id="PF13705">
    <property type="entry name" value="TRC8_N"/>
    <property type="match status" value="1"/>
</dbReference>
<sequence length="773" mass="88058">MEAIRRRARHRANEIRANQLRNGESTSETNPLDDIVDAEAIAFGVEGMRSRAATMSAVAGAQVDQGIKKIKEISIIILETGLRLPGLILLELLWRYQDATFEEISDDMIKISPLSYLDMAKMLDFVHRRDFDQSAAFLMSYTVIFISLMFLTLPLNRLARMYSHALSLALFGFAYKLSTKYIDLEVESGESEIKLDGLVKLERHGFHFLSQMLLAVLQSMLLEMEGEYWRVVLPMFTLPIVARMCGWPAHRLITAHNFSCMLMLVFTCMYILCRAPNLMKSARISLSQIKAIFVIRGLAMGAVTVWRRLRIAELMTFTWITMFSMRLYVEVFEKGRQWSEAGRILLAGVAETTHTPISLLALAITVSYVCKWVADGAQMMIGGTRDHGHVLAHAGYTESFTLFVLCAQTGMLGMKTEQKAVLLGIVLFIVMSALLQSLYELLEPEIMNLSSSPLSTRSRHVRCLSLTVFLILFPICMVHVLLYVLPFDLWCVIILANTVLTTVHSIATLLKYFVSMVDAQSEEPWEGCDDLTFIIDCTTKIVELLISKCVLVFGCIQIVNIGLSFATIAIMLFHVIINIYKRIENLINLIKNRNAAQKNINRLRKATQKQLEEREDVCAICFIDMREEARITPCRHFFHGPCLRKWLAVKLVCPLCYSEMKEEDIVKSMKEQQASTQNPPRLPQEAPLAAAPQNHHQEQVERVNRRAINGEVFFDWDDMFNWSNLGIREMRGARNRDEQRLHGARDMWPLLVDNEAYESDSSTASEYTIQTDD</sequence>
<dbReference type="GO" id="GO:0012505">
    <property type="term" value="C:endomembrane system"/>
    <property type="evidence" value="ECO:0007669"/>
    <property type="project" value="TreeGrafter"/>
</dbReference>
<feature type="transmembrane region" description="Helical" evidence="11">
    <location>
        <begin position="255"/>
        <end position="273"/>
    </location>
</feature>
<evidence type="ECO:0000256" key="5">
    <source>
        <dbReference type="ARBA" id="ARBA00022833"/>
    </source>
</evidence>
<keyword evidence="7 11" id="KW-0472">Membrane</keyword>
<dbReference type="PANTHER" id="PTHR22763:SF191">
    <property type="entry name" value="RING FINGER PROTEIN 145 HOMOLOG"/>
    <property type="match status" value="1"/>
</dbReference>
<gene>
    <name evidence="13" type="ORF">CAMP_LOCUS621</name>
</gene>
<dbReference type="Pfam" id="PF13639">
    <property type="entry name" value="zf-RING_2"/>
    <property type="match status" value="1"/>
</dbReference>
<dbReference type="InterPro" id="IPR011016">
    <property type="entry name" value="Znf_RING-CH"/>
</dbReference>
<dbReference type="AlphaFoldDB" id="A0A9P1I1M0"/>
<evidence type="ECO:0000256" key="1">
    <source>
        <dbReference type="ARBA" id="ARBA00004141"/>
    </source>
</evidence>
<dbReference type="Gene3D" id="3.30.40.10">
    <property type="entry name" value="Zinc/RING finger domain, C3HC4 (zinc finger)"/>
    <property type="match status" value="1"/>
</dbReference>
<keyword evidence="4 8" id="KW-0863">Zinc-finger</keyword>
<evidence type="ECO:0000256" key="4">
    <source>
        <dbReference type="ARBA" id="ARBA00022771"/>
    </source>
</evidence>
<feature type="transmembrane region" description="Helical" evidence="11">
    <location>
        <begin position="135"/>
        <end position="155"/>
    </location>
</feature>
<feature type="compositionally biased region" description="Low complexity" evidence="10">
    <location>
        <begin position="683"/>
        <end position="693"/>
    </location>
</feature>
<dbReference type="SMART" id="SM00744">
    <property type="entry name" value="RINGv"/>
    <property type="match status" value="1"/>
</dbReference>
<dbReference type="GO" id="GO:0061630">
    <property type="term" value="F:ubiquitin protein ligase activity"/>
    <property type="evidence" value="ECO:0007669"/>
    <property type="project" value="TreeGrafter"/>
</dbReference>
<feature type="transmembrane region" description="Helical" evidence="11">
    <location>
        <begin position="459"/>
        <end position="482"/>
    </location>
</feature>
<dbReference type="SMART" id="SM00184">
    <property type="entry name" value="RING"/>
    <property type="match status" value="1"/>
</dbReference>
<evidence type="ECO:0000259" key="12">
    <source>
        <dbReference type="PROSITE" id="PS50089"/>
    </source>
</evidence>
<feature type="coiled-coil region" evidence="9">
    <location>
        <begin position="586"/>
        <end position="613"/>
    </location>
</feature>
<keyword evidence="2 11" id="KW-0812">Transmembrane</keyword>
<evidence type="ECO:0000256" key="11">
    <source>
        <dbReference type="SAM" id="Phobius"/>
    </source>
</evidence>
<keyword evidence="6 11" id="KW-1133">Transmembrane helix</keyword>
<dbReference type="GO" id="GO:0016020">
    <property type="term" value="C:membrane"/>
    <property type="evidence" value="ECO:0007669"/>
    <property type="project" value="UniProtKB-SubCell"/>
</dbReference>
<evidence type="ECO:0000256" key="9">
    <source>
        <dbReference type="SAM" id="Coils"/>
    </source>
</evidence>
<comment type="subcellular location">
    <subcellularLocation>
        <location evidence="1">Membrane</location>
        <topology evidence="1">Multi-pass membrane protein</topology>
    </subcellularLocation>
</comment>
<feature type="transmembrane region" description="Helical" evidence="11">
    <location>
        <begin position="550"/>
        <end position="577"/>
    </location>
</feature>
<evidence type="ECO:0000256" key="8">
    <source>
        <dbReference type="PROSITE-ProRule" id="PRU00175"/>
    </source>
</evidence>
<feature type="transmembrane region" description="Helical" evidence="11">
    <location>
        <begin position="161"/>
        <end position="178"/>
    </location>
</feature>
<dbReference type="Proteomes" id="UP001152747">
    <property type="component" value="Unassembled WGS sequence"/>
</dbReference>
<dbReference type="GO" id="GO:0036503">
    <property type="term" value="P:ERAD pathway"/>
    <property type="evidence" value="ECO:0007669"/>
    <property type="project" value="TreeGrafter"/>
</dbReference>
<dbReference type="GO" id="GO:0008270">
    <property type="term" value="F:zinc ion binding"/>
    <property type="evidence" value="ECO:0007669"/>
    <property type="project" value="UniProtKB-KW"/>
</dbReference>
<evidence type="ECO:0000256" key="2">
    <source>
        <dbReference type="ARBA" id="ARBA00022692"/>
    </source>
</evidence>
<accession>A0A9P1I1M0</accession>
<dbReference type="PANTHER" id="PTHR22763">
    <property type="entry name" value="RING ZINC FINGER PROTEIN"/>
    <property type="match status" value="1"/>
</dbReference>
<feature type="transmembrane region" description="Helical" evidence="11">
    <location>
        <begin position="489"/>
        <end position="514"/>
    </location>
</feature>
<evidence type="ECO:0000256" key="7">
    <source>
        <dbReference type="ARBA" id="ARBA00023136"/>
    </source>
</evidence>
<dbReference type="EMBL" id="CANHGI010000001">
    <property type="protein sequence ID" value="CAI5437984.1"/>
    <property type="molecule type" value="Genomic_DNA"/>
</dbReference>
<organism evidence="13 14">
    <name type="scientific">Caenorhabditis angaria</name>
    <dbReference type="NCBI Taxonomy" id="860376"/>
    <lineage>
        <taxon>Eukaryota</taxon>
        <taxon>Metazoa</taxon>
        <taxon>Ecdysozoa</taxon>
        <taxon>Nematoda</taxon>
        <taxon>Chromadorea</taxon>
        <taxon>Rhabditida</taxon>
        <taxon>Rhabditina</taxon>
        <taxon>Rhabditomorpha</taxon>
        <taxon>Rhabditoidea</taxon>
        <taxon>Rhabditidae</taxon>
        <taxon>Peloderinae</taxon>
        <taxon>Caenorhabditis</taxon>
    </lineage>
</organism>
<evidence type="ECO:0000313" key="13">
    <source>
        <dbReference type="EMBL" id="CAI5437984.1"/>
    </source>
</evidence>
<protein>
    <recommendedName>
        <fullName evidence="12">RING-type domain-containing protein</fullName>
    </recommendedName>
</protein>
<comment type="caution">
    <text evidence="13">The sequence shown here is derived from an EMBL/GenBank/DDBJ whole genome shotgun (WGS) entry which is preliminary data.</text>
</comment>
<keyword evidence="9" id="KW-0175">Coiled coil</keyword>
<dbReference type="InterPro" id="IPR013083">
    <property type="entry name" value="Znf_RING/FYVE/PHD"/>
</dbReference>
<evidence type="ECO:0000256" key="10">
    <source>
        <dbReference type="SAM" id="MobiDB-lite"/>
    </source>
</evidence>
<evidence type="ECO:0000256" key="3">
    <source>
        <dbReference type="ARBA" id="ARBA00022723"/>
    </source>
</evidence>
<dbReference type="PROSITE" id="PS50089">
    <property type="entry name" value="ZF_RING_2"/>
    <property type="match status" value="1"/>
</dbReference>
<keyword evidence="5" id="KW-0862">Zinc</keyword>
<dbReference type="GO" id="GO:0043161">
    <property type="term" value="P:proteasome-mediated ubiquitin-dependent protein catabolic process"/>
    <property type="evidence" value="ECO:0007669"/>
    <property type="project" value="TreeGrafter"/>
</dbReference>
<dbReference type="SUPFAM" id="SSF57850">
    <property type="entry name" value="RING/U-box"/>
    <property type="match status" value="1"/>
</dbReference>
<feature type="transmembrane region" description="Helical" evidence="11">
    <location>
        <begin position="420"/>
        <end position="439"/>
    </location>
</feature>
<name>A0A9P1I1M0_9PELO</name>
<evidence type="ECO:0000313" key="14">
    <source>
        <dbReference type="Proteomes" id="UP001152747"/>
    </source>
</evidence>
<reference evidence="13" key="1">
    <citation type="submission" date="2022-11" db="EMBL/GenBank/DDBJ databases">
        <authorList>
            <person name="Kikuchi T."/>
        </authorList>
    </citation>
    <scope>NUCLEOTIDE SEQUENCE</scope>
    <source>
        <strain evidence="13">PS1010</strain>
    </source>
</reference>
<proteinExistence type="predicted"/>
<evidence type="ECO:0000256" key="6">
    <source>
        <dbReference type="ARBA" id="ARBA00022989"/>
    </source>
</evidence>
<dbReference type="OrthoDB" id="4348522at2759"/>
<dbReference type="InterPro" id="IPR001841">
    <property type="entry name" value="Znf_RING"/>
</dbReference>
<dbReference type="CDD" id="cd16476">
    <property type="entry name" value="RING-H2_RNF139-like"/>
    <property type="match status" value="1"/>
</dbReference>
<keyword evidence="3" id="KW-0479">Metal-binding</keyword>
<feature type="domain" description="RING-type" evidence="12">
    <location>
        <begin position="618"/>
        <end position="656"/>
    </location>
</feature>